<keyword evidence="5 10" id="KW-1133">Transmembrane helix</keyword>
<evidence type="ECO:0000256" key="5">
    <source>
        <dbReference type="ARBA" id="ARBA00022989"/>
    </source>
</evidence>
<evidence type="ECO:0000256" key="6">
    <source>
        <dbReference type="ARBA" id="ARBA00023002"/>
    </source>
</evidence>
<dbReference type="InterPro" id="IPR012932">
    <property type="entry name" value="VKOR"/>
</dbReference>
<keyword evidence="8" id="KW-1015">Disulfide bond</keyword>
<keyword evidence="6" id="KW-0560">Oxidoreductase</keyword>
<comment type="caution">
    <text evidence="12">The sequence shown here is derived from an EMBL/GenBank/DDBJ whole genome shotgun (WGS) entry which is preliminary data.</text>
</comment>
<accession>A0ABW9KMK3</accession>
<dbReference type="Proteomes" id="UP001634747">
    <property type="component" value="Unassembled WGS sequence"/>
</dbReference>
<dbReference type="Pfam" id="PF07884">
    <property type="entry name" value="VKOR"/>
    <property type="match status" value="1"/>
</dbReference>
<keyword evidence="4" id="KW-0874">Quinone</keyword>
<keyword evidence="3 10" id="KW-0812">Transmembrane</keyword>
<feature type="transmembrane region" description="Helical" evidence="10">
    <location>
        <begin position="123"/>
        <end position="144"/>
    </location>
</feature>
<comment type="similarity">
    <text evidence="2">Belongs to the VKOR family.</text>
</comment>
<reference evidence="12 13" key="1">
    <citation type="submission" date="2024-12" db="EMBL/GenBank/DDBJ databases">
        <authorList>
            <person name="Lee Y."/>
        </authorList>
    </citation>
    <scope>NUCLEOTIDE SEQUENCE [LARGE SCALE GENOMIC DNA]</scope>
    <source>
        <strain evidence="12 13">03SUJ4</strain>
    </source>
</reference>
<gene>
    <name evidence="12" type="ORF">ACK2TP_11120</name>
</gene>
<dbReference type="SMART" id="SM00756">
    <property type="entry name" value="VKc"/>
    <property type="match status" value="1"/>
</dbReference>
<dbReference type="EMBL" id="JBJYXY010000001">
    <property type="protein sequence ID" value="MFN2976312.1"/>
    <property type="molecule type" value="Genomic_DNA"/>
</dbReference>
<protein>
    <submittedName>
        <fullName evidence="12">Vitamin K epoxide reductase family protein</fullName>
    </submittedName>
</protein>
<dbReference type="InterPro" id="IPR038354">
    <property type="entry name" value="VKOR_sf"/>
</dbReference>
<name>A0ABW9KMK3_9BACT</name>
<organism evidence="12 13">
    <name type="scientific">Terriglobus aquaticus</name>
    <dbReference type="NCBI Taxonomy" id="940139"/>
    <lineage>
        <taxon>Bacteria</taxon>
        <taxon>Pseudomonadati</taxon>
        <taxon>Acidobacteriota</taxon>
        <taxon>Terriglobia</taxon>
        <taxon>Terriglobales</taxon>
        <taxon>Acidobacteriaceae</taxon>
        <taxon>Terriglobus</taxon>
    </lineage>
</organism>
<sequence length="159" mass="17548">MRLLRLLIALLAVGGAVVSVLALRVHLQDPGVAPPCAVDEHWDCGAVNHSRFAVFPPRSFDEDPNSKGHLPVAIAGIAGYVLIAALALFRCDFWAFEISQIGLFLALGLTFLEKYILQKWCIYCVWSQSIMAVIFLLSCINLYVGNRQRARAGLHLRSV</sequence>
<evidence type="ECO:0000256" key="7">
    <source>
        <dbReference type="ARBA" id="ARBA00023136"/>
    </source>
</evidence>
<evidence type="ECO:0000256" key="8">
    <source>
        <dbReference type="ARBA" id="ARBA00023157"/>
    </source>
</evidence>
<evidence type="ECO:0000256" key="1">
    <source>
        <dbReference type="ARBA" id="ARBA00004141"/>
    </source>
</evidence>
<evidence type="ECO:0000256" key="2">
    <source>
        <dbReference type="ARBA" id="ARBA00006214"/>
    </source>
</evidence>
<evidence type="ECO:0000256" key="10">
    <source>
        <dbReference type="SAM" id="Phobius"/>
    </source>
</evidence>
<evidence type="ECO:0000259" key="11">
    <source>
        <dbReference type="SMART" id="SM00756"/>
    </source>
</evidence>
<feature type="transmembrane region" description="Helical" evidence="10">
    <location>
        <begin position="101"/>
        <end position="117"/>
    </location>
</feature>
<evidence type="ECO:0000256" key="3">
    <source>
        <dbReference type="ARBA" id="ARBA00022692"/>
    </source>
</evidence>
<keyword evidence="13" id="KW-1185">Reference proteome</keyword>
<feature type="transmembrane region" description="Helical" evidence="10">
    <location>
        <begin position="70"/>
        <end position="89"/>
    </location>
</feature>
<keyword evidence="7 10" id="KW-0472">Membrane</keyword>
<dbReference type="Gene3D" id="1.20.1440.130">
    <property type="entry name" value="VKOR domain"/>
    <property type="match status" value="1"/>
</dbReference>
<evidence type="ECO:0000313" key="12">
    <source>
        <dbReference type="EMBL" id="MFN2976312.1"/>
    </source>
</evidence>
<keyword evidence="9" id="KW-0676">Redox-active center</keyword>
<dbReference type="RefSeq" id="WP_263412204.1">
    <property type="nucleotide sequence ID" value="NZ_BAABBH010000001.1"/>
</dbReference>
<comment type="subcellular location">
    <subcellularLocation>
        <location evidence="1">Membrane</location>
        <topology evidence="1">Multi-pass membrane protein</topology>
    </subcellularLocation>
</comment>
<feature type="domain" description="Vitamin K epoxide reductase" evidence="11">
    <location>
        <begin position="1"/>
        <end position="142"/>
    </location>
</feature>
<evidence type="ECO:0000256" key="9">
    <source>
        <dbReference type="ARBA" id="ARBA00023284"/>
    </source>
</evidence>
<proteinExistence type="inferred from homology"/>
<evidence type="ECO:0000256" key="4">
    <source>
        <dbReference type="ARBA" id="ARBA00022719"/>
    </source>
</evidence>
<evidence type="ECO:0000313" key="13">
    <source>
        <dbReference type="Proteomes" id="UP001634747"/>
    </source>
</evidence>